<protein>
    <submittedName>
        <fullName evidence="2">Uncharacterized protein</fullName>
    </submittedName>
</protein>
<dbReference type="STRING" id="682795.AciX8_1057"/>
<sequence length="81" mass="8168" precursor="true">MLEPNQQQRSGVRTPAIVIAISAAGLLLSLGLCGAGGALSHHSLSGFLFASGVVVLFASIVGVVVGVLWLILAVILNTSSK</sequence>
<keyword evidence="3" id="KW-1185">Reference proteome</keyword>
<name>G8NVY4_GRAMM</name>
<keyword evidence="1" id="KW-0812">Transmembrane</keyword>
<dbReference type="HOGENOM" id="CLU_2569052_0_0_0"/>
<dbReference type="AlphaFoldDB" id="G8NVY4"/>
<feature type="transmembrane region" description="Helical" evidence="1">
    <location>
        <begin position="16"/>
        <end position="40"/>
    </location>
</feature>
<evidence type="ECO:0000313" key="3">
    <source>
        <dbReference type="Proteomes" id="UP000007113"/>
    </source>
</evidence>
<gene>
    <name evidence="2" type="ordered locus">AciX8_1057</name>
</gene>
<keyword evidence="1" id="KW-0472">Membrane</keyword>
<evidence type="ECO:0000256" key="1">
    <source>
        <dbReference type="SAM" id="Phobius"/>
    </source>
</evidence>
<accession>G8NVY4</accession>
<reference evidence="2 3" key="1">
    <citation type="submission" date="2011-11" db="EMBL/GenBank/DDBJ databases">
        <title>Complete sequence of Granulicella mallensis MP5ACTX8.</title>
        <authorList>
            <consortium name="US DOE Joint Genome Institute"/>
            <person name="Lucas S."/>
            <person name="Copeland A."/>
            <person name="Lapidus A."/>
            <person name="Cheng J.-F."/>
            <person name="Goodwin L."/>
            <person name="Pitluck S."/>
            <person name="Peters L."/>
            <person name="Lu M."/>
            <person name="Detter J.C."/>
            <person name="Han C."/>
            <person name="Tapia R."/>
            <person name="Land M."/>
            <person name="Hauser L."/>
            <person name="Kyrpides N."/>
            <person name="Ivanova N."/>
            <person name="Mikhailova N."/>
            <person name="Pagani I."/>
            <person name="Rawat S."/>
            <person name="Mannisto M."/>
            <person name="Haggblom M."/>
            <person name="Woyke T."/>
        </authorList>
    </citation>
    <scope>NUCLEOTIDE SEQUENCE [LARGE SCALE GENOMIC DNA]</scope>
    <source>
        <strain evidence="3">ATCC BAA-1857 / DSM 23137 / MP5ACTX8</strain>
    </source>
</reference>
<dbReference type="KEGG" id="gma:AciX8_1057"/>
<proteinExistence type="predicted"/>
<keyword evidence="1" id="KW-1133">Transmembrane helix</keyword>
<organism evidence="2 3">
    <name type="scientific">Granulicella mallensis (strain ATCC BAA-1857 / DSM 23137 / MP5ACTX8)</name>
    <dbReference type="NCBI Taxonomy" id="682795"/>
    <lineage>
        <taxon>Bacteria</taxon>
        <taxon>Pseudomonadati</taxon>
        <taxon>Acidobacteriota</taxon>
        <taxon>Terriglobia</taxon>
        <taxon>Terriglobales</taxon>
        <taxon>Acidobacteriaceae</taxon>
        <taxon>Granulicella</taxon>
    </lineage>
</organism>
<dbReference type="EMBL" id="CP003130">
    <property type="protein sequence ID" value="AEU35404.1"/>
    <property type="molecule type" value="Genomic_DNA"/>
</dbReference>
<feature type="transmembrane region" description="Helical" evidence="1">
    <location>
        <begin position="46"/>
        <end position="76"/>
    </location>
</feature>
<dbReference type="Proteomes" id="UP000007113">
    <property type="component" value="Chromosome"/>
</dbReference>
<evidence type="ECO:0000313" key="2">
    <source>
        <dbReference type="EMBL" id="AEU35404.1"/>
    </source>
</evidence>